<feature type="compositionally biased region" description="Low complexity" evidence="1">
    <location>
        <begin position="572"/>
        <end position="582"/>
    </location>
</feature>
<sequence length="726" mass="81448">MNFSHKQQHEVVNSYNYHQKKQQQKCLSTQKSYKKKQNKIGSINSKVDNDLMNLNYTKQIYILQKSESQKGKEDKSLVNIINEKNNERVISNTEKEDLNNKKNIESFNQNEDYKKKRQDRHYQNNSKSRNNSTSNNSLGIVINSNILNTSSAPVTPIINNSNNYKKQDGSRRNKNNNNSNKRFSKRDNYNNEDNGVSKLNTRKSDDMSKSSSRNGYSKSDEMVRTSSKNGYSKKDENSGKRNNNLTKSSNKSDNRGNSRNNYYQKNDYNGKNNQSSNPKREDGPGFAEKEYGITYEKLKDNSSNDLNLTVTKKSSYSNNINMNFANNVQSNTPNLQRRRSSAPELPLLIDQLHSTESGFVGNTNSVNTSIANTQSITSNPANLNFNFINSSSNGTTPNYANFPPLSINNLNGLNAASSLPMPNFIKNSHESNNHGEASSSRLSRSFAEDLLKLPSQLYSDNELSKNYVNDDLVLYRKNYMNKKEDYFVSQNKNNFTNFNNEDLFVRRDISAINTGNVVSGLSGLRNANIATNNNRNSFKGDLLNNNGNEQEVFSMDDEYNNTSTTSSLPLASAIASSSNSPTKTKFKSHEDENLRRKSMELLQYLSSSVAANANNSSSHNEENQKTPNVSNVNPTSIKIRSYNNSSSSSTSSSYTNTNKTLINSNEDNSIFTTTPNPFYAAANKNTSLAPVISATTDVLSSSENSNSTLSLEQISQNLKNILKIKN</sequence>
<feature type="compositionally biased region" description="Polar residues" evidence="1">
    <location>
        <begin position="625"/>
        <end position="638"/>
    </location>
</feature>
<feature type="region of interest" description="Disordered" evidence="1">
    <location>
        <begin position="572"/>
        <end position="594"/>
    </location>
</feature>
<feature type="compositionally biased region" description="Polar residues" evidence="1">
    <location>
        <begin position="150"/>
        <end position="164"/>
    </location>
</feature>
<accession>A0A1Y2ART0</accession>
<feature type="region of interest" description="Disordered" evidence="1">
    <location>
        <begin position="108"/>
        <end position="137"/>
    </location>
</feature>
<comment type="caution">
    <text evidence="2">The sequence shown here is derived from an EMBL/GenBank/DDBJ whole genome shotgun (WGS) entry which is preliminary data.</text>
</comment>
<dbReference type="EMBL" id="MCOG01000216">
    <property type="protein sequence ID" value="ORY25010.1"/>
    <property type="molecule type" value="Genomic_DNA"/>
</dbReference>
<evidence type="ECO:0000256" key="1">
    <source>
        <dbReference type="SAM" id="MobiDB-lite"/>
    </source>
</evidence>
<proteinExistence type="predicted"/>
<feature type="region of interest" description="Disordered" evidence="1">
    <location>
        <begin position="150"/>
        <end position="286"/>
    </location>
</feature>
<gene>
    <name evidence="2" type="ORF">LY90DRAFT_514332</name>
</gene>
<dbReference type="Proteomes" id="UP000193920">
    <property type="component" value="Unassembled WGS sequence"/>
</dbReference>
<dbReference type="OrthoDB" id="2153749at2759"/>
<evidence type="ECO:0000313" key="2">
    <source>
        <dbReference type="EMBL" id="ORY25010.1"/>
    </source>
</evidence>
<feature type="compositionally biased region" description="Low complexity" evidence="1">
    <location>
        <begin position="641"/>
        <end position="658"/>
    </location>
</feature>
<name>A0A1Y2ART0_9FUNG</name>
<protein>
    <submittedName>
        <fullName evidence="2">Uncharacterized protein</fullName>
    </submittedName>
</protein>
<feature type="compositionally biased region" description="Polar residues" evidence="1">
    <location>
        <begin position="257"/>
        <end position="277"/>
    </location>
</feature>
<feature type="compositionally biased region" description="Polar residues" evidence="1">
    <location>
        <begin position="659"/>
        <end position="668"/>
    </location>
</feature>
<keyword evidence="3" id="KW-1185">Reference proteome</keyword>
<reference evidence="2 3" key="1">
    <citation type="submission" date="2016-08" db="EMBL/GenBank/DDBJ databases">
        <title>A Parts List for Fungal Cellulosomes Revealed by Comparative Genomics.</title>
        <authorList>
            <consortium name="DOE Joint Genome Institute"/>
            <person name="Haitjema C.H."/>
            <person name="Gilmore S.P."/>
            <person name="Henske J.K."/>
            <person name="Solomon K.V."/>
            <person name="De Groot R."/>
            <person name="Kuo A."/>
            <person name="Mondo S.J."/>
            <person name="Salamov A.A."/>
            <person name="Labutti K."/>
            <person name="Zhao Z."/>
            <person name="Chiniquy J."/>
            <person name="Barry K."/>
            <person name="Brewer H.M."/>
            <person name="Purvine S.O."/>
            <person name="Wright A.T."/>
            <person name="Boxma B."/>
            <person name="Van Alen T."/>
            <person name="Hackstein J.H."/>
            <person name="Baker S.E."/>
            <person name="Grigoriev I.V."/>
            <person name="O'Malley M.A."/>
        </authorList>
    </citation>
    <scope>NUCLEOTIDE SEQUENCE [LARGE SCALE GENOMIC DNA]</scope>
    <source>
        <strain evidence="2 3">G1</strain>
    </source>
</reference>
<organism evidence="2 3">
    <name type="scientific">Neocallimastix californiae</name>
    <dbReference type="NCBI Taxonomy" id="1754190"/>
    <lineage>
        <taxon>Eukaryota</taxon>
        <taxon>Fungi</taxon>
        <taxon>Fungi incertae sedis</taxon>
        <taxon>Chytridiomycota</taxon>
        <taxon>Chytridiomycota incertae sedis</taxon>
        <taxon>Neocallimastigomycetes</taxon>
        <taxon>Neocallimastigales</taxon>
        <taxon>Neocallimastigaceae</taxon>
        <taxon>Neocallimastix</taxon>
    </lineage>
</organism>
<dbReference type="AlphaFoldDB" id="A0A1Y2ART0"/>
<feature type="compositionally biased region" description="Low complexity" evidence="1">
    <location>
        <begin position="124"/>
        <end position="137"/>
    </location>
</feature>
<feature type="region of interest" description="Disordered" evidence="1">
    <location>
        <begin position="611"/>
        <end position="668"/>
    </location>
</feature>
<evidence type="ECO:0000313" key="3">
    <source>
        <dbReference type="Proteomes" id="UP000193920"/>
    </source>
</evidence>
<feature type="compositionally biased region" description="Polar residues" evidence="1">
    <location>
        <begin position="240"/>
        <end position="249"/>
    </location>
</feature>